<evidence type="ECO:0000313" key="4">
    <source>
        <dbReference type="EMBL" id="OGG72675.1"/>
    </source>
</evidence>
<comment type="similarity">
    <text evidence="1">Belongs to the UDP-glucose/GDP-mannose dehydrogenase family.</text>
</comment>
<dbReference type="SUPFAM" id="SSF48179">
    <property type="entry name" value="6-phosphogluconate dehydrogenase C-terminal domain-like"/>
    <property type="match status" value="1"/>
</dbReference>
<gene>
    <name evidence="4" type="ORF">A3A38_00360</name>
</gene>
<dbReference type="PANTHER" id="PTHR43750:SF3">
    <property type="entry name" value="UDP-GLUCOSE 6-DEHYDROGENASE TUAD"/>
    <property type="match status" value="1"/>
</dbReference>
<dbReference type="Pfam" id="PF03721">
    <property type="entry name" value="UDPG_MGDP_dh_N"/>
    <property type="match status" value="1"/>
</dbReference>
<dbReference type="GO" id="GO:0051287">
    <property type="term" value="F:NAD binding"/>
    <property type="evidence" value="ECO:0007669"/>
    <property type="project" value="InterPro"/>
</dbReference>
<dbReference type="SUPFAM" id="SSF51735">
    <property type="entry name" value="NAD(P)-binding Rossmann-fold domains"/>
    <property type="match status" value="1"/>
</dbReference>
<evidence type="ECO:0000313" key="5">
    <source>
        <dbReference type="Proteomes" id="UP000177306"/>
    </source>
</evidence>
<evidence type="ECO:0008006" key="6">
    <source>
        <dbReference type="Google" id="ProtNLM"/>
    </source>
</evidence>
<dbReference type="InterPro" id="IPR001732">
    <property type="entry name" value="UDP-Glc/GDP-Man_DH_N"/>
</dbReference>
<feature type="domain" description="UDP-glucose/GDP-mannose dehydrogenase dimerisation" evidence="2">
    <location>
        <begin position="164"/>
        <end position="243"/>
    </location>
</feature>
<dbReference type="PANTHER" id="PTHR43750">
    <property type="entry name" value="UDP-GLUCOSE 6-DEHYDROGENASE TUAD"/>
    <property type="match status" value="1"/>
</dbReference>
<dbReference type="GO" id="GO:0016616">
    <property type="term" value="F:oxidoreductase activity, acting on the CH-OH group of donors, NAD or NADP as acceptor"/>
    <property type="evidence" value="ECO:0007669"/>
    <property type="project" value="InterPro"/>
</dbReference>
<feature type="domain" description="UDP-glucose/GDP-mannose dehydrogenase N-terminal" evidence="3">
    <location>
        <begin position="44"/>
        <end position="138"/>
    </location>
</feature>
<protein>
    <recommendedName>
        <fullName evidence="6">UDP-glucose/GDP-mannose dehydrogenase dimerisation domain-containing protein</fullName>
    </recommendedName>
</protein>
<evidence type="ECO:0000259" key="2">
    <source>
        <dbReference type="Pfam" id="PF00984"/>
    </source>
</evidence>
<dbReference type="Proteomes" id="UP000177306">
    <property type="component" value="Unassembled WGS sequence"/>
</dbReference>
<organism evidence="4 5">
    <name type="scientific">Candidatus Kaiserbacteria bacterium RIFCSPLOWO2_01_FULL_53_17</name>
    <dbReference type="NCBI Taxonomy" id="1798511"/>
    <lineage>
        <taxon>Bacteria</taxon>
        <taxon>Candidatus Kaiseribacteriota</taxon>
    </lineage>
</organism>
<evidence type="ECO:0000256" key="1">
    <source>
        <dbReference type="ARBA" id="ARBA00006601"/>
    </source>
</evidence>
<dbReference type="Pfam" id="PF00984">
    <property type="entry name" value="UDPG_MGDP_dh"/>
    <property type="match status" value="1"/>
</dbReference>
<dbReference type="InterPro" id="IPR014026">
    <property type="entry name" value="UDP-Glc/GDP-Man_DH_dimer"/>
</dbReference>
<proteinExistence type="inferred from homology"/>
<dbReference type="InterPro" id="IPR036291">
    <property type="entry name" value="NAD(P)-bd_dom_sf"/>
</dbReference>
<evidence type="ECO:0000259" key="3">
    <source>
        <dbReference type="Pfam" id="PF03721"/>
    </source>
</evidence>
<dbReference type="InterPro" id="IPR008927">
    <property type="entry name" value="6-PGluconate_DH-like_C_sf"/>
</dbReference>
<comment type="caution">
    <text evidence="4">The sequence shown here is derived from an EMBL/GenBank/DDBJ whole genome shotgun (WGS) entry which is preliminary data.</text>
</comment>
<sequence length="293" mass="32579">MAHKKPLIGFIGQGWIGKNYANDFEYRGYRTVRYALEKEYRNNKDKIKECDIVIIAVPTPSTPKGFDASIVEGALKRIGKGKIAVIKSTIIPGTTKRFQKKYPGIVIVYSPEFLSESTAAYDAAHPFSNIIGLPKNDIAHRKAAKAVLAVLPKAPFSLVSTSTEAEIVKYSHNMSGYTQIITFNILYDLARKLSADWGMIHQALLADPYVPNRYSQPMHKSGRGAGGGCFIKDFAALRMLYEKVLPKDKESLDALRAFEKKNIQLLKSTKKDLQLLAGVYGPKVVKGARRKAR</sequence>
<accession>A0A1F6EGA9</accession>
<name>A0A1F6EGA9_9BACT</name>
<dbReference type="Gene3D" id="3.40.50.720">
    <property type="entry name" value="NAD(P)-binding Rossmann-like Domain"/>
    <property type="match status" value="1"/>
</dbReference>
<dbReference type="EMBL" id="MFLY01000036">
    <property type="protein sequence ID" value="OGG72675.1"/>
    <property type="molecule type" value="Genomic_DNA"/>
</dbReference>
<reference evidence="4 5" key="1">
    <citation type="journal article" date="2016" name="Nat. Commun.">
        <title>Thousands of microbial genomes shed light on interconnected biogeochemical processes in an aquifer system.</title>
        <authorList>
            <person name="Anantharaman K."/>
            <person name="Brown C.T."/>
            <person name="Hug L.A."/>
            <person name="Sharon I."/>
            <person name="Castelle C.J."/>
            <person name="Probst A.J."/>
            <person name="Thomas B.C."/>
            <person name="Singh A."/>
            <person name="Wilkins M.J."/>
            <person name="Karaoz U."/>
            <person name="Brodie E.L."/>
            <person name="Williams K.H."/>
            <person name="Hubbard S.S."/>
            <person name="Banfield J.F."/>
        </authorList>
    </citation>
    <scope>NUCLEOTIDE SEQUENCE [LARGE SCALE GENOMIC DNA]</scope>
</reference>
<dbReference type="Gene3D" id="1.10.1040.10">
    <property type="entry name" value="N-(1-d-carboxylethyl)-l-norvaline Dehydrogenase, domain 2"/>
    <property type="match status" value="1"/>
</dbReference>
<dbReference type="AlphaFoldDB" id="A0A1F6EGA9"/>
<dbReference type="InterPro" id="IPR013328">
    <property type="entry name" value="6PGD_dom2"/>
</dbReference>